<proteinExistence type="predicted"/>
<dbReference type="CDD" id="cd01519">
    <property type="entry name" value="RHOD_HSP67B2"/>
    <property type="match status" value="1"/>
</dbReference>
<feature type="domain" description="Rhodanese" evidence="2">
    <location>
        <begin position="91"/>
        <end position="192"/>
    </location>
</feature>
<keyword evidence="4" id="KW-1185">Reference proteome</keyword>
<dbReference type="InterPro" id="IPR036873">
    <property type="entry name" value="Rhodanese-like_dom_sf"/>
</dbReference>
<dbReference type="OrthoDB" id="566238at2759"/>
<evidence type="ECO:0000256" key="1">
    <source>
        <dbReference type="SAM" id="MobiDB-lite"/>
    </source>
</evidence>
<name>A0A6A5YSA5_9PLEO</name>
<dbReference type="AlphaFoldDB" id="A0A6A5YSA5"/>
<sequence>MASKRALQCLSLRAPSTVALRSQCVSFGCTAPRYFRLAAGVREREGARGKSTVAQAKIAAVQRRLHSRIPDEQRGKIYQFEDIVKIIESPDSTEQLLIDVREPREYNAGAIPTAINIPITSQPDAMLLPEEEFEDRFGFQKPSVTKEVVFYCKAGVRSSAAAQIAKRGGYDRVGEYRGSWLDWQRKGGVDTKNPADTSQRPGKGEPENPVIAEESVKKKYE</sequence>
<gene>
    <name evidence="3" type="ORF">BDV96DRAFT_635789</name>
</gene>
<dbReference type="InterPro" id="IPR001763">
    <property type="entry name" value="Rhodanese-like_dom"/>
</dbReference>
<organism evidence="3 4">
    <name type="scientific">Lophiotrema nucula</name>
    <dbReference type="NCBI Taxonomy" id="690887"/>
    <lineage>
        <taxon>Eukaryota</taxon>
        <taxon>Fungi</taxon>
        <taxon>Dikarya</taxon>
        <taxon>Ascomycota</taxon>
        <taxon>Pezizomycotina</taxon>
        <taxon>Dothideomycetes</taxon>
        <taxon>Pleosporomycetidae</taxon>
        <taxon>Pleosporales</taxon>
        <taxon>Lophiotremataceae</taxon>
        <taxon>Lophiotrema</taxon>
    </lineage>
</organism>
<reference evidence="3" key="1">
    <citation type="journal article" date="2020" name="Stud. Mycol.">
        <title>101 Dothideomycetes genomes: a test case for predicting lifestyles and emergence of pathogens.</title>
        <authorList>
            <person name="Haridas S."/>
            <person name="Albert R."/>
            <person name="Binder M."/>
            <person name="Bloem J."/>
            <person name="Labutti K."/>
            <person name="Salamov A."/>
            <person name="Andreopoulos B."/>
            <person name="Baker S."/>
            <person name="Barry K."/>
            <person name="Bills G."/>
            <person name="Bluhm B."/>
            <person name="Cannon C."/>
            <person name="Castanera R."/>
            <person name="Culley D."/>
            <person name="Daum C."/>
            <person name="Ezra D."/>
            <person name="Gonzalez J."/>
            <person name="Henrissat B."/>
            <person name="Kuo A."/>
            <person name="Liang C."/>
            <person name="Lipzen A."/>
            <person name="Lutzoni F."/>
            <person name="Magnuson J."/>
            <person name="Mondo S."/>
            <person name="Nolan M."/>
            <person name="Ohm R."/>
            <person name="Pangilinan J."/>
            <person name="Park H.-J."/>
            <person name="Ramirez L."/>
            <person name="Alfaro M."/>
            <person name="Sun H."/>
            <person name="Tritt A."/>
            <person name="Yoshinaga Y."/>
            <person name="Zwiers L.-H."/>
            <person name="Turgeon B."/>
            <person name="Goodwin S."/>
            <person name="Spatafora J."/>
            <person name="Crous P."/>
            <person name="Grigoriev I."/>
        </authorList>
    </citation>
    <scope>NUCLEOTIDE SEQUENCE</scope>
    <source>
        <strain evidence="3">CBS 627.86</strain>
    </source>
</reference>
<protein>
    <submittedName>
        <fullName evidence="3">Rhodanese-like domain-containing protein</fullName>
    </submittedName>
</protein>
<dbReference type="Pfam" id="PF00581">
    <property type="entry name" value="Rhodanese"/>
    <property type="match status" value="1"/>
</dbReference>
<dbReference type="GO" id="GO:0005739">
    <property type="term" value="C:mitochondrion"/>
    <property type="evidence" value="ECO:0007669"/>
    <property type="project" value="TreeGrafter"/>
</dbReference>
<dbReference type="GO" id="GO:0004792">
    <property type="term" value="F:thiosulfate-cyanide sulfurtransferase activity"/>
    <property type="evidence" value="ECO:0007669"/>
    <property type="project" value="TreeGrafter"/>
</dbReference>
<evidence type="ECO:0000313" key="3">
    <source>
        <dbReference type="EMBL" id="KAF2109863.1"/>
    </source>
</evidence>
<dbReference type="PROSITE" id="PS50206">
    <property type="entry name" value="RHODANESE_3"/>
    <property type="match status" value="1"/>
</dbReference>
<accession>A0A6A5YSA5</accession>
<dbReference type="Proteomes" id="UP000799770">
    <property type="component" value="Unassembled WGS sequence"/>
</dbReference>
<dbReference type="EMBL" id="ML977340">
    <property type="protein sequence ID" value="KAF2109863.1"/>
    <property type="molecule type" value="Genomic_DNA"/>
</dbReference>
<dbReference type="PANTHER" id="PTHR44086">
    <property type="entry name" value="THIOSULFATE SULFURTRANSFERASE RDL2, MITOCHONDRIAL-RELATED"/>
    <property type="match status" value="1"/>
</dbReference>
<feature type="region of interest" description="Disordered" evidence="1">
    <location>
        <begin position="184"/>
        <end position="221"/>
    </location>
</feature>
<dbReference type="PANTHER" id="PTHR44086:SF10">
    <property type="entry name" value="THIOSULFATE SULFURTRANSFERASE_RHODANESE-LIKE DOMAIN-CONTAINING PROTEIN 3"/>
    <property type="match status" value="1"/>
</dbReference>
<dbReference type="SMART" id="SM00450">
    <property type="entry name" value="RHOD"/>
    <property type="match status" value="1"/>
</dbReference>
<dbReference type="SUPFAM" id="SSF52821">
    <property type="entry name" value="Rhodanese/Cell cycle control phosphatase"/>
    <property type="match status" value="1"/>
</dbReference>
<dbReference type="Gene3D" id="3.40.250.10">
    <property type="entry name" value="Rhodanese-like domain"/>
    <property type="match status" value="1"/>
</dbReference>
<evidence type="ECO:0000313" key="4">
    <source>
        <dbReference type="Proteomes" id="UP000799770"/>
    </source>
</evidence>
<evidence type="ECO:0000259" key="2">
    <source>
        <dbReference type="PROSITE" id="PS50206"/>
    </source>
</evidence>